<feature type="transmembrane region" description="Helical" evidence="9">
    <location>
        <begin position="309"/>
        <end position="331"/>
    </location>
</feature>
<keyword evidence="7" id="KW-0868">Chloride</keyword>
<evidence type="ECO:0000256" key="3">
    <source>
        <dbReference type="ARBA" id="ARBA00022692"/>
    </source>
</evidence>
<reference evidence="10" key="1">
    <citation type="submission" date="2020-10" db="EMBL/GenBank/DDBJ databases">
        <authorList>
            <person name="Gilroy R."/>
        </authorList>
    </citation>
    <scope>NUCLEOTIDE SEQUENCE</scope>
    <source>
        <strain evidence="10">CHK157-1446</strain>
    </source>
</reference>
<dbReference type="Gene3D" id="1.10.3080.10">
    <property type="entry name" value="Clc chloride channel"/>
    <property type="match status" value="1"/>
</dbReference>
<feature type="transmembrane region" description="Helical" evidence="9">
    <location>
        <begin position="235"/>
        <end position="253"/>
    </location>
</feature>
<sequence>MKGKYLNYIKNLVLPTLIFGGIAGTLTGFFIILYRIAASKVISVSKQAYEIMRQDLRFVPAAVLVIAVIAYVSSGIYKRVPEIRGGGIPTSIAILRGLIRFDWLKNLIGVTVVSMMTFLVGIPLGNEGPSVQAGTAIGRGTVRAFAKKNAAWDRYVMTGGACAGFNAATNAPIAGIMFAIEEAHGRISPMIIMVAFTSVMFSSAVMKIFAPMLGLTPELFPGLEGAVRSLSAAELWIPVVMGAAMGLFAVLFLKYYKLINGIFKKKLSKVSMFVKVGVISLVTLVFGLISFSFVSTGHSLVEELIEGHLAWYFLIAILLFRMTVTLCANTAGITGGMFLPLIALGALMTSIVGTVMMQFGWIGEEYHGVVVALGICACISGMMKCPLTAVVFGVEALSCSDNILAVIVVSAISYLVTEIFDTKSINESVIKTRTTEANAGKTPVLVDGFVTVREKTFAVGKQIRDILWPSNLFVLSVKRKASADAVMDEFGEKKIREGDELHVRYTCYDQDAALEELCAIVGDQQISPTSSEDACAPAKPANAAENA</sequence>
<feature type="compositionally biased region" description="Low complexity" evidence="8">
    <location>
        <begin position="534"/>
        <end position="547"/>
    </location>
</feature>
<evidence type="ECO:0000256" key="4">
    <source>
        <dbReference type="ARBA" id="ARBA00022989"/>
    </source>
</evidence>
<dbReference type="AlphaFoldDB" id="A0A9D1EMS6"/>
<feature type="region of interest" description="Disordered" evidence="8">
    <location>
        <begin position="527"/>
        <end position="547"/>
    </location>
</feature>
<gene>
    <name evidence="10" type="ORF">IAD01_02845</name>
</gene>
<evidence type="ECO:0000256" key="5">
    <source>
        <dbReference type="ARBA" id="ARBA00023065"/>
    </source>
</evidence>
<name>A0A9D1EMS6_9FIRM</name>
<feature type="transmembrane region" description="Helical" evidence="9">
    <location>
        <begin position="106"/>
        <end position="124"/>
    </location>
</feature>
<proteinExistence type="predicted"/>
<dbReference type="GO" id="GO:0005886">
    <property type="term" value="C:plasma membrane"/>
    <property type="evidence" value="ECO:0007669"/>
    <property type="project" value="TreeGrafter"/>
</dbReference>
<evidence type="ECO:0000256" key="6">
    <source>
        <dbReference type="ARBA" id="ARBA00023136"/>
    </source>
</evidence>
<evidence type="ECO:0000256" key="2">
    <source>
        <dbReference type="ARBA" id="ARBA00022448"/>
    </source>
</evidence>
<comment type="caution">
    <text evidence="10">The sequence shown here is derived from an EMBL/GenBank/DDBJ whole genome shotgun (WGS) entry which is preliminary data.</text>
</comment>
<dbReference type="InterPro" id="IPR001807">
    <property type="entry name" value="ClC"/>
</dbReference>
<feature type="transmembrane region" description="Helical" evidence="9">
    <location>
        <begin position="366"/>
        <end position="383"/>
    </location>
</feature>
<dbReference type="PANTHER" id="PTHR45711">
    <property type="entry name" value="CHLORIDE CHANNEL PROTEIN"/>
    <property type="match status" value="1"/>
</dbReference>
<dbReference type="Proteomes" id="UP000823982">
    <property type="component" value="Unassembled WGS sequence"/>
</dbReference>
<evidence type="ECO:0000256" key="8">
    <source>
        <dbReference type="SAM" id="MobiDB-lite"/>
    </source>
</evidence>
<feature type="transmembrane region" description="Helical" evidence="9">
    <location>
        <begin position="58"/>
        <end position="77"/>
    </location>
</feature>
<organism evidence="10 11">
    <name type="scientific">Candidatus Faeciplasma gallinarum</name>
    <dbReference type="NCBI Taxonomy" id="2840799"/>
    <lineage>
        <taxon>Bacteria</taxon>
        <taxon>Bacillati</taxon>
        <taxon>Bacillota</taxon>
        <taxon>Clostridia</taxon>
        <taxon>Eubacteriales</taxon>
        <taxon>Oscillospiraceae</taxon>
        <taxon>Oscillospiraceae incertae sedis</taxon>
        <taxon>Candidatus Faeciplasma</taxon>
    </lineage>
</organism>
<keyword evidence="5" id="KW-0406">Ion transport</keyword>
<dbReference type="EMBL" id="DVIR01000030">
    <property type="protein sequence ID" value="HIS24323.1"/>
    <property type="molecule type" value="Genomic_DNA"/>
</dbReference>
<feature type="transmembrane region" description="Helical" evidence="9">
    <location>
        <begin position="192"/>
        <end position="215"/>
    </location>
</feature>
<accession>A0A9D1EMS6</accession>
<dbReference type="GO" id="GO:0005247">
    <property type="term" value="F:voltage-gated chloride channel activity"/>
    <property type="evidence" value="ECO:0007669"/>
    <property type="project" value="TreeGrafter"/>
</dbReference>
<dbReference type="InterPro" id="IPR014743">
    <property type="entry name" value="Cl-channel_core"/>
</dbReference>
<evidence type="ECO:0000256" key="1">
    <source>
        <dbReference type="ARBA" id="ARBA00004141"/>
    </source>
</evidence>
<dbReference type="PRINTS" id="PR00762">
    <property type="entry name" value="CLCHANNEL"/>
</dbReference>
<dbReference type="PANTHER" id="PTHR45711:SF6">
    <property type="entry name" value="CHLORIDE CHANNEL PROTEIN"/>
    <property type="match status" value="1"/>
</dbReference>
<evidence type="ECO:0000256" key="9">
    <source>
        <dbReference type="SAM" id="Phobius"/>
    </source>
</evidence>
<feature type="transmembrane region" description="Helical" evidence="9">
    <location>
        <begin position="155"/>
        <end position="180"/>
    </location>
</feature>
<feature type="transmembrane region" description="Helical" evidence="9">
    <location>
        <begin position="338"/>
        <end position="360"/>
    </location>
</feature>
<keyword evidence="2" id="KW-0813">Transport</keyword>
<comment type="subcellular location">
    <subcellularLocation>
        <location evidence="1">Membrane</location>
        <topology evidence="1">Multi-pass membrane protein</topology>
    </subcellularLocation>
</comment>
<keyword evidence="6 9" id="KW-0472">Membrane</keyword>
<feature type="transmembrane region" description="Helical" evidence="9">
    <location>
        <begin position="12"/>
        <end position="37"/>
    </location>
</feature>
<keyword evidence="4 9" id="KW-1133">Transmembrane helix</keyword>
<keyword evidence="3 9" id="KW-0812">Transmembrane</keyword>
<evidence type="ECO:0000256" key="7">
    <source>
        <dbReference type="ARBA" id="ARBA00023214"/>
    </source>
</evidence>
<evidence type="ECO:0000313" key="11">
    <source>
        <dbReference type="Proteomes" id="UP000823982"/>
    </source>
</evidence>
<dbReference type="Pfam" id="PF00654">
    <property type="entry name" value="Voltage_CLC"/>
    <property type="match status" value="1"/>
</dbReference>
<protein>
    <submittedName>
        <fullName evidence="10">Chloride channel protein</fullName>
    </submittedName>
</protein>
<evidence type="ECO:0000313" key="10">
    <source>
        <dbReference type="EMBL" id="HIS24323.1"/>
    </source>
</evidence>
<feature type="transmembrane region" description="Helical" evidence="9">
    <location>
        <begin position="273"/>
        <end position="294"/>
    </location>
</feature>
<reference evidence="10" key="2">
    <citation type="journal article" date="2021" name="PeerJ">
        <title>Extensive microbial diversity within the chicken gut microbiome revealed by metagenomics and culture.</title>
        <authorList>
            <person name="Gilroy R."/>
            <person name="Ravi A."/>
            <person name="Getino M."/>
            <person name="Pursley I."/>
            <person name="Horton D.L."/>
            <person name="Alikhan N.F."/>
            <person name="Baker D."/>
            <person name="Gharbi K."/>
            <person name="Hall N."/>
            <person name="Watson M."/>
            <person name="Adriaenssens E.M."/>
            <person name="Foster-Nyarko E."/>
            <person name="Jarju S."/>
            <person name="Secka A."/>
            <person name="Antonio M."/>
            <person name="Oren A."/>
            <person name="Chaudhuri R.R."/>
            <person name="La Ragione R."/>
            <person name="Hildebrand F."/>
            <person name="Pallen M.J."/>
        </authorList>
    </citation>
    <scope>NUCLEOTIDE SEQUENCE</scope>
    <source>
        <strain evidence="10">CHK157-1446</strain>
    </source>
</reference>
<dbReference type="SUPFAM" id="SSF81340">
    <property type="entry name" value="Clc chloride channel"/>
    <property type="match status" value="1"/>
</dbReference>